<evidence type="ECO:0000256" key="4">
    <source>
        <dbReference type="ARBA" id="ARBA00007762"/>
    </source>
</evidence>
<comment type="subcellular location">
    <subcellularLocation>
        <location evidence="3">Cytoplasm</location>
    </subcellularLocation>
</comment>
<dbReference type="GO" id="GO:0032451">
    <property type="term" value="F:demethylase activity"/>
    <property type="evidence" value="ECO:0007669"/>
    <property type="project" value="TreeGrafter"/>
</dbReference>
<dbReference type="GO" id="GO:0071949">
    <property type="term" value="F:FAD binding"/>
    <property type="evidence" value="ECO:0007669"/>
    <property type="project" value="TreeGrafter"/>
</dbReference>
<keyword evidence="6" id="KW-0285">Flavoprotein</keyword>
<keyword evidence="13" id="KW-1185">Reference proteome</keyword>
<evidence type="ECO:0000256" key="2">
    <source>
        <dbReference type="ARBA" id="ARBA00001974"/>
    </source>
</evidence>
<evidence type="ECO:0000313" key="13">
    <source>
        <dbReference type="Proteomes" id="UP000270094"/>
    </source>
</evidence>
<dbReference type="PANTHER" id="PTHR31457:SF2">
    <property type="entry name" value="CYANOCOBALAMIN REDUCTASE _ ALKYLCOBALAMIN DEALKYLASE"/>
    <property type="match status" value="1"/>
</dbReference>
<dbReference type="AlphaFoldDB" id="A0A3P7IDU9"/>
<proteinExistence type="inferred from homology"/>
<comment type="similarity">
    <text evidence="4">Belongs to the MMACHC family.</text>
</comment>
<keyword evidence="7" id="KW-0288">FMN</keyword>
<dbReference type="InterPro" id="IPR032037">
    <property type="entry name" value="MMACHC"/>
</dbReference>
<name>A0A3P7IDU9_STRVU</name>
<dbReference type="GO" id="GO:0009235">
    <property type="term" value="P:cobalamin metabolic process"/>
    <property type="evidence" value="ECO:0007669"/>
    <property type="project" value="TreeGrafter"/>
</dbReference>
<dbReference type="GO" id="GO:0033787">
    <property type="term" value="F:cyanocobalamin reductase (cyanide-eliminating) (NADP+) activity"/>
    <property type="evidence" value="ECO:0007669"/>
    <property type="project" value="TreeGrafter"/>
</dbReference>
<accession>A0A3P7IDU9</accession>
<dbReference type="Pfam" id="PF16690">
    <property type="entry name" value="MMACHC"/>
    <property type="match status" value="1"/>
</dbReference>
<evidence type="ECO:0000256" key="8">
    <source>
        <dbReference type="ARBA" id="ARBA00022827"/>
    </source>
</evidence>
<dbReference type="Proteomes" id="UP000270094">
    <property type="component" value="Unassembled WGS sequence"/>
</dbReference>
<evidence type="ECO:0000256" key="5">
    <source>
        <dbReference type="ARBA" id="ARBA00022490"/>
    </source>
</evidence>
<dbReference type="GO" id="GO:0005737">
    <property type="term" value="C:cytoplasm"/>
    <property type="evidence" value="ECO:0007669"/>
    <property type="project" value="UniProtKB-SubCell"/>
</dbReference>
<comment type="cofactor">
    <cofactor evidence="2">
        <name>FAD</name>
        <dbReference type="ChEBI" id="CHEBI:57692"/>
    </cofactor>
</comment>
<comment type="cofactor">
    <cofactor evidence="1">
        <name>FMN</name>
        <dbReference type="ChEBI" id="CHEBI:58210"/>
    </cofactor>
</comment>
<evidence type="ECO:0000256" key="3">
    <source>
        <dbReference type="ARBA" id="ARBA00004496"/>
    </source>
</evidence>
<gene>
    <name evidence="12" type="ORF">SVUK_LOCUS2694</name>
</gene>
<keyword evidence="9" id="KW-0521">NADP</keyword>
<protein>
    <recommendedName>
        <fullName evidence="11">Cyanocobalamin reductase (cyanide-eliminating)</fullName>
    </recommendedName>
</protein>
<sequence>MVGNLDDIGDYNNYVADTFKMPYDPDTAAVLVLSTPTMFDVSFKKWFMQKRKEYKTMEAVVENVPQPIQMFVESRLEPLRKKLDDANIDYEVFYDSSLWPNRKPKILLQTCGH</sequence>
<keyword evidence="8" id="KW-0274">FAD</keyword>
<organism evidence="12 13">
    <name type="scientific">Strongylus vulgaris</name>
    <name type="common">Blood worm</name>
    <dbReference type="NCBI Taxonomy" id="40348"/>
    <lineage>
        <taxon>Eukaryota</taxon>
        <taxon>Metazoa</taxon>
        <taxon>Ecdysozoa</taxon>
        <taxon>Nematoda</taxon>
        <taxon>Chromadorea</taxon>
        <taxon>Rhabditida</taxon>
        <taxon>Rhabditina</taxon>
        <taxon>Rhabditomorpha</taxon>
        <taxon>Strongyloidea</taxon>
        <taxon>Strongylidae</taxon>
        <taxon>Strongylus</taxon>
    </lineage>
</organism>
<dbReference type="PANTHER" id="PTHR31457">
    <property type="entry name" value="METHYLMALONIC ACIDURIA AND HOMOCYSTINURIA TYPE C PROTEIN"/>
    <property type="match status" value="1"/>
</dbReference>
<evidence type="ECO:0000256" key="6">
    <source>
        <dbReference type="ARBA" id="ARBA00022630"/>
    </source>
</evidence>
<keyword evidence="10" id="KW-0560">Oxidoreductase</keyword>
<dbReference type="EMBL" id="UYYB01006232">
    <property type="protein sequence ID" value="VDM67696.1"/>
    <property type="molecule type" value="Genomic_DNA"/>
</dbReference>
<dbReference type="OrthoDB" id="409189at2759"/>
<evidence type="ECO:0000256" key="1">
    <source>
        <dbReference type="ARBA" id="ARBA00001917"/>
    </source>
</evidence>
<evidence type="ECO:0000256" key="10">
    <source>
        <dbReference type="ARBA" id="ARBA00023002"/>
    </source>
</evidence>
<evidence type="ECO:0000313" key="12">
    <source>
        <dbReference type="EMBL" id="VDM67696.1"/>
    </source>
</evidence>
<reference evidence="12 13" key="1">
    <citation type="submission" date="2018-11" db="EMBL/GenBank/DDBJ databases">
        <authorList>
            <consortium name="Pathogen Informatics"/>
        </authorList>
    </citation>
    <scope>NUCLEOTIDE SEQUENCE [LARGE SCALE GENOMIC DNA]</scope>
</reference>
<keyword evidence="5" id="KW-0963">Cytoplasm</keyword>
<evidence type="ECO:0000256" key="11">
    <source>
        <dbReference type="ARBA" id="ARBA00031313"/>
    </source>
</evidence>
<feature type="non-terminal residue" evidence="12">
    <location>
        <position position="113"/>
    </location>
</feature>
<evidence type="ECO:0000256" key="9">
    <source>
        <dbReference type="ARBA" id="ARBA00022857"/>
    </source>
</evidence>
<evidence type="ECO:0000256" key="7">
    <source>
        <dbReference type="ARBA" id="ARBA00022643"/>
    </source>
</evidence>